<protein>
    <submittedName>
        <fullName evidence="1">Uncharacterized protein</fullName>
    </submittedName>
</protein>
<name>A0A840MK55_9PROT</name>
<dbReference type="RefSeq" id="WP_184035524.1">
    <property type="nucleotide sequence ID" value="NZ_JACHHY010000004.1"/>
</dbReference>
<evidence type="ECO:0000313" key="1">
    <source>
        <dbReference type="EMBL" id="MBB5017539.1"/>
    </source>
</evidence>
<evidence type="ECO:0000313" key="2">
    <source>
        <dbReference type="Proteomes" id="UP000575898"/>
    </source>
</evidence>
<comment type="caution">
    <text evidence="1">The sequence shown here is derived from an EMBL/GenBank/DDBJ whole genome shotgun (WGS) entry which is preliminary data.</text>
</comment>
<dbReference type="AlphaFoldDB" id="A0A840MK55"/>
<organism evidence="1 2">
    <name type="scientific">Chitinivorax tropicus</name>
    <dbReference type="NCBI Taxonomy" id="714531"/>
    <lineage>
        <taxon>Bacteria</taxon>
        <taxon>Pseudomonadati</taxon>
        <taxon>Pseudomonadota</taxon>
        <taxon>Betaproteobacteria</taxon>
        <taxon>Chitinivorax</taxon>
    </lineage>
</organism>
<proteinExistence type="predicted"/>
<dbReference type="EMBL" id="JACHHY010000004">
    <property type="protein sequence ID" value="MBB5017539.1"/>
    <property type="molecule type" value="Genomic_DNA"/>
</dbReference>
<accession>A0A840MK55</accession>
<reference evidence="1 2" key="1">
    <citation type="submission" date="2020-08" db="EMBL/GenBank/DDBJ databases">
        <title>Genomic Encyclopedia of Type Strains, Phase IV (KMG-IV): sequencing the most valuable type-strain genomes for metagenomic binning, comparative biology and taxonomic classification.</title>
        <authorList>
            <person name="Goeker M."/>
        </authorList>
    </citation>
    <scope>NUCLEOTIDE SEQUENCE [LARGE SCALE GENOMIC DNA]</scope>
    <source>
        <strain evidence="1 2">DSM 27165</strain>
    </source>
</reference>
<gene>
    <name evidence="1" type="ORF">HNQ59_000808</name>
</gene>
<dbReference type="Proteomes" id="UP000575898">
    <property type="component" value="Unassembled WGS sequence"/>
</dbReference>
<keyword evidence="2" id="KW-1185">Reference proteome</keyword>
<sequence length="78" mass="9179">MQDTEPDQPVPEQLQTGVECPVPASPDSWRYYGTWCGYCEFCGEYFTLTLTPQHDHARCPYCFVKNDRNKFWPQWLGI</sequence>